<organism evidence="11 12">
    <name type="scientific">Clostridium gasigenes</name>
    <dbReference type="NCBI Taxonomy" id="94869"/>
    <lineage>
        <taxon>Bacteria</taxon>
        <taxon>Bacillati</taxon>
        <taxon>Bacillota</taxon>
        <taxon>Clostridia</taxon>
        <taxon>Eubacteriales</taxon>
        <taxon>Clostridiaceae</taxon>
        <taxon>Clostridium</taxon>
    </lineage>
</organism>
<feature type="binding site" evidence="9">
    <location>
        <position position="62"/>
    </location>
    <ligand>
        <name>phosphate</name>
        <dbReference type="ChEBI" id="CHEBI:43474"/>
    </ligand>
</feature>
<dbReference type="InterPro" id="IPR000845">
    <property type="entry name" value="Nucleoside_phosphorylase_d"/>
</dbReference>
<feature type="binding site" evidence="9">
    <location>
        <position position="236"/>
    </location>
    <ligand>
        <name>a purine D-ribonucleoside</name>
        <dbReference type="ChEBI" id="CHEBI:142355"/>
    </ligand>
</feature>
<dbReference type="InterPro" id="IPR018099">
    <property type="entry name" value="Purine_phosphorylase-2_CS"/>
</dbReference>
<dbReference type="PANTHER" id="PTHR11904">
    <property type="entry name" value="METHYLTHIOADENOSINE/PURINE NUCLEOSIDE PHOSPHORYLASE"/>
    <property type="match status" value="1"/>
</dbReference>
<dbReference type="CDD" id="cd09009">
    <property type="entry name" value="PNP-EcPNPII_like"/>
    <property type="match status" value="1"/>
</dbReference>
<evidence type="ECO:0000256" key="3">
    <source>
        <dbReference type="ARBA" id="ARBA00006751"/>
    </source>
</evidence>
<dbReference type="PIRSF" id="PIRSF000477">
    <property type="entry name" value="PurNPase"/>
    <property type="match status" value="1"/>
</dbReference>
<dbReference type="Pfam" id="PF01048">
    <property type="entry name" value="PNP_UDP_1"/>
    <property type="match status" value="1"/>
</dbReference>
<dbReference type="EMBL" id="FNJM01000024">
    <property type="protein sequence ID" value="SDP84009.1"/>
    <property type="molecule type" value="Genomic_DNA"/>
</dbReference>
<feature type="domain" description="Nucleoside phosphorylase" evidence="10">
    <location>
        <begin position="24"/>
        <end position="271"/>
    </location>
</feature>
<feature type="binding site" evidence="9">
    <location>
        <position position="213"/>
    </location>
    <ligand>
        <name>phosphate</name>
        <dbReference type="ChEBI" id="CHEBI:43474"/>
    </ligand>
</feature>
<dbReference type="GO" id="GO:0009116">
    <property type="term" value="P:nucleoside metabolic process"/>
    <property type="evidence" value="ECO:0007669"/>
    <property type="project" value="InterPro"/>
</dbReference>
<evidence type="ECO:0000256" key="9">
    <source>
        <dbReference type="PIRSR" id="PIRSR000477-2"/>
    </source>
</evidence>
<name>A0A1H0VZR9_9CLOT</name>
<dbReference type="GO" id="GO:0004731">
    <property type="term" value="F:purine-nucleoside phosphorylase activity"/>
    <property type="evidence" value="ECO:0007669"/>
    <property type="project" value="UniProtKB-EC"/>
</dbReference>
<accession>A0A1H0VZR9</accession>
<dbReference type="Proteomes" id="UP000198597">
    <property type="component" value="Unassembled WGS sequence"/>
</dbReference>
<comment type="similarity">
    <text evidence="3 8">Belongs to the PNP/MTAP phosphorylase family.</text>
</comment>
<evidence type="ECO:0000259" key="10">
    <source>
        <dbReference type="Pfam" id="PF01048"/>
    </source>
</evidence>
<reference evidence="11 12" key="1">
    <citation type="submission" date="2016-10" db="EMBL/GenBank/DDBJ databases">
        <authorList>
            <person name="de Groot N.N."/>
        </authorList>
    </citation>
    <scope>NUCLEOTIDE SEQUENCE [LARGE SCALE GENOMIC DNA]</scope>
    <source>
        <strain evidence="11 12">DSM 12272</strain>
    </source>
</reference>
<proteinExistence type="inferred from homology"/>
<keyword evidence="6 8" id="KW-0808">Transferase</keyword>
<evidence type="ECO:0000256" key="6">
    <source>
        <dbReference type="ARBA" id="ARBA00022679"/>
    </source>
</evidence>
<evidence type="ECO:0000313" key="12">
    <source>
        <dbReference type="Proteomes" id="UP000198597"/>
    </source>
</evidence>
<comment type="pathway">
    <text evidence="2 8">Purine metabolism; purine nucleoside salvage.</text>
</comment>
<keyword evidence="12" id="KW-1185">Reference proteome</keyword>
<dbReference type="PANTHER" id="PTHR11904:SF9">
    <property type="entry name" value="PURINE NUCLEOSIDE PHOSPHORYLASE-RELATED"/>
    <property type="match status" value="1"/>
</dbReference>
<evidence type="ECO:0000313" key="11">
    <source>
        <dbReference type="EMBL" id="SDP84009.1"/>
    </source>
</evidence>
<keyword evidence="5 8" id="KW-0328">Glycosyltransferase</keyword>
<dbReference type="PROSITE" id="PS01240">
    <property type="entry name" value="PNP_MTAP_2"/>
    <property type="match status" value="1"/>
</dbReference>
<dbReference type="NCBIfam" id="NF006054">
    <property type="entry name" value="PRK08202.1"/>
    <property type="match status" value="1"/>
</dbReference>
<dbReference type="NCBIfam" id="TIGR01697">
    <property type="entry name" value="PNPH-PUNA-XAPA"/>
    <property type="match status" value="1"/>
</dbReference>
<comment type="subunit">
    <text evidence="4">Homotrimer.</text>
</comment>
<dbReference type="UniPathway" id="UPA00606"/>
<dbReference type="InterPro" id="IPR035994">
    <property type="entry name" value="Nucleoside_phosphorylase_sf"/>
</dbReference>
<dbReference type="STRING" id="94869.SAMN04488529_1244"/>
<gene>
    <name evidence="11" type="ORF">SAMN04488529_1244</name>
</gene>
<evidence type="ECO:0000256" key="5">
    <source>
        <dbReference type="ARBA" id="ARBA00022676"/>
    </source>
</evidence>
<protein>
    <recommendedName>
        <fullName evidence="8">Purine nucleoside phosphorylase</fullName>
        <ecNumber evidence="8">2.4.2.1</ecNumber>
    </recommendedName>
    <alternativeName>
        <fullName evidence="8">Inosine-guanosine phosphorylase</fullName>
    </alternativeName>
</protein>
<dbReference type="SUPFAM" id="SSF53167">
    <property type="entry name" value="Purine and uridine phosphorylases"/>
    <property type="match status" value="1"/>
</dbReference>
<feature type="binding site" evidence="9">
    <location>
        <position position="31"/>
    </location>
    <ligand>
        <name>phosphate</name>
        <dbReference type="ChEBI" id="CHEBI:43474"/>
    </ligand>
</feature>
<feature type="binding site" evidence="9">
    <location>
        <position position="114"/>
    </location>
    <ligand>
        <name>phosphate</name>
        <dbReference type="ChEBI" id="CHEBI:43474"/>
    </ligand>
</feature>
<dbReference type="NCBIfam" id="TIGR01700">
    <property type="entry name" value="PNPH"/>
    <property type="match status" value="1"/>
</dbReference>
<evidence type="ECO:0000256" key="1">
    <source>
        <dbReference type="ARBA" id="ARBA00002678"/>
    </source>
</evidence>
<evidence type="ECO:0000256" key="8">
    <source>
        <dbReference type="PIRNR" id="PIRNR000477"/>
    </source>
</evidence>
<dbReference type="GO" id="GO:0005737">
    <property type="term" value="C:cytoplasm"/>
    <property type="evidence" value="ECO:0007669"/>
    <property type="project" value="TreeGrafter"/>
</dbReference>
<sequence length="274" mass="30384">MNNMYDKVVESRNYIQSKNNSMPKIAVILGSGLGDLVDAIEDKQYIDYKDIPNFPTSTVQGHEGRLVFGKIKGIDVLAMQGRFHYFEGYTMKEVAYPIFVMKQLGIEKLIITNACGGINTSFNPGTLMIINDFINLVSDNPLIGINDERFGTRFPDMSEPFKIELIDKAKKVANEIGIEYKEGVYAGFMGPYYETAAEIRSIRNQGADAVGMSTVPETIAANYLGMEVLGIACITNMATGIQKQKHSHKNVVDIAQKASVDFCKWIAKIIENIG</sequence>
<feature type="binding site" evidence="9">
    <location>
        <begin position="82"/>
        <end position="84"/>
    </location>
    <ligand>
        <name>phosphate</name>
        <dbReference type="ChEBI" id="CHEBI:43474"/>
    </ligand>
</feature>
<dbReference type="Gene3D" id="3.40.50.1580">
    <property type="entry name" value="Nucleoside phosphorylase domain"/>
    <property type="match status" value="1"/>
</dbReference>
<dbReference type="InterPro" id="IPR011270">
    <property type="entry name" value="Pur_Nuc_Pase_Ino/Guo-sp"/>
</dbReference>
<comment type="catalytic activity">
    <reaction evidence="7">
        <text>a purine 2'-deoxy-D-ribonucleoside + phosphate = a purine nucleobase + 2-deoxy-alpha-D-ribose 1-phosphate</text>
        <dbReference type="Rhea" id="RHEA:36431"/>
        <dbReference type="ChEBI" id="CHEBI:26386"/>
        <dbReference type="ChEBI" id="CHEBI:43474"/>
        <dbReference type="ChEBI" id="CHEBI:57259"/>
        <dbReference type="ChEBI" id="CHEBI:142361"/>
        <dbReference type="EC" id="2.4.2.1"/>
    </reaction>
</comment>
<evidence type="ECO:0000256" key="7">
    <source>
        <dbReference type="ARBA" id="ARBA00048556"/>
    </source>
</evidence>
<evidence type="ECO:0000256" key="2">
    <source>
        <dbReference type="ARBA" id="ARBA00005058"/>
    </source>
</evidence>
<comment type="function">
    <text evidence="1">The purine nucleoside phosphorylases catalyze the phosphorolytic breakdown of the N-glycosidic bond in the beta-(deoxy)ribonucleoside molecules, with the formation of the corresponding free purine bases and pentose-1-phosphate. Cleaves guanosine, inosine, 2'-deoxyguanosine and 2'-deoxyinosine.</text>
</comment>
<dbReference type="AlphaFoldDB" id="A0A1H0VZR9"/>
<dbReference type="EC" id="2.4.2.1" evidence="8"/>
<feature type="binding site" evidence="9">
    <location>
        <position position="194"/>
    </location>
    <ligand>
        <name>a purine D-ribonucleoside</name>
        <dbReference type="ChEBI" id="CHEBI:142355"/>
    </ligand>
</feature>
<dbReference type="InterPro" id="IPR011268">
    <property type="entry name" value="Purine_phosphorylase"/>
</dbReference>
<evidence type="ECO:0000256" key="4">
    <source>
        <dbReference type="ARBA" id="ARBA00011233"/>
    </source>
</evidence>